<proteinExistence type="predicted"/>
<dbReference type="HOGENOM" id="CLU_3057408_0_0_4"/>
<reference evidence="3" key="1">
    <citation type="submission" date="2010-03" db="EMBL/GenBank/DDBJ databases">
        <title>Complete sequence of Mobiluncus curtisii ATCC 43063.</title>
        <authorList>
            <person name="Muzny D."/>
            <person name="Qin X."/>
            <person name="Deng J."/>
            <person name="Jiang H."/>
            <person name="Liu Y."/>
            <person name="Qu J."/>
            <person name="Song X.-Z."/>
            <person name="Zhang L."/>
            <person name="Thornton R."/>
            <person name="Coyle M."/>
            <person name="Francisco L."/>
            <person name="Jackson L."/>
            <person name="Javaid M."/>
            <person name="Korchina V."/>
            <person name="Kovar C."/>
            <person name="Mata R."/>
            <person name="Mathew T."/>
            <person name="Ngo R."/>
            <person name="Nguyen L."/>
            <person name="Nguyen N."/>
            <person name="Okwuonu G."/>
            <person name="Ongeri F."/>
            <person name="Pham C."/>
            <person name="Simmons D."/>
            <person name="Wilczek-Boney K."/>
            <person name="Hale W."/>
            <person name="Jakkamsetti A."/>
            <person name="Pham P."/>
            <person name="Ruth R."/>
            <person name="San Lucas F."/>
            <person name="Warren J."/>
            <person name="Zhang J."/>
            <person name="Zhao Z."/>
            <person name="Zhou C."/>
            <person name="Zhu D."/>
            <person name="Lee S."/>
            <person name="Bess C."/>
            <person name="Blankenburg K."/>
            <person name="Forbes L."/>
            <person name="Fu Q."/>
            <person name="Gubbala S."/>
            <person name="Hirani K."/>
            <person name="Jayaseelan J.C."/>
            <person name="Lara F."/>
            <person name="Munidasa M."/>
            <person name="Palculict T."/>
            <person name="Patil S."/>
            <person name="Pu L.-L."/>
            <person name="Saada N."/>
            <person name="Tang L."/>
            <person name="Weissenberger G."/>
            <person name="Zhu Y."/>
            <person name="Hemphill L."/>
            <person name="Shang Y."/>
            <person name="Youmans B."/>
            <person name="Ayvaz T."/>
            <person name="Ross M."/>
            <person name="Santibanez J."/>
            <person name="Aqrawi P."/>
            <person name="Gross S."/>
            <person name="Joshi V."/>
            <person name="Fowler G."/>
            <person name="Nazareth L."/>
            <person name="Reid J."/>
            <person name="Worley K."/>
            <person name="Petrosino J."/>
            <person name="Highlander S."/>
            <person name="Gibbs R."/>
            <person name="Gibbs R."/>
        </authorList>
    </citation>
    <scope>NUCLEOTIDE SEQUENCE [LARGE SCALE GENOMIC DNA]</scope>
    <source>
        <strain evidence="3">ATCC 43553</strain>
    </source>
</reference>
<accession>D4X4A7</accession>
<feature type="region of interest" description="Disordered" evidence="1">
    <location>
        <begin position="21"/>
        <end position="53"/>
    </location>
</feature>
<evidence type="ECO:0000313" key="3">
    <source>
        <dbReference type="Proteomes" id="UP000004510"/>
    </source>
</evidence>
<name>D4X4A7_9BURK</name>
<organism evidence="2 3">
    <name type="scientific">Achromobacter piechaudii ATCC 43553</name>
    <dbReference type="NCBI Taxonomy" id="742159"/>
    <lineage>
        <taxon>Bacteria</taxon>
        <taxon>Pseudomonadati</taxon>
        <taxon>Pseudomonadota</taxon>
        <taxon>Betaproteobacteria</taxon>
        <taxon>Burkholderiales</taxon>
        <taxon>Alcaligenaceae</taxon>
        <taxon>Achromobacter</taxon>
    </lineage>
</organism>
<dbReference type="EMBL" id="ADMS01000012">
    <property type="protein sequence ID" value="EFF78344.1"/>
    <property type="molecule type" value="Genomic_DNA"/>
</dbReference>
<evidence type="ECO:0000256" key="1">
    <source>
        <dbReference type="SAM" id="MobiDB-lite"/>
    </source>
</evidence>
<gene>
    <name evidence="2" type="ORF">HMPREF0004_0304</name>
</gene>
<comment type="caution">
    <text evidence="2">The sequence shown here is derived from an EMBL/GenBank/DDBJ whole genome shotgun (WGS) entry which is preliminary data.</text>
</comment>
<feature type="compositionally biased region" description="Basic residues" evidence="1">
    <location>
        <begin position="33"/>
        <end position="44"/>
    </location>
</feature>
<dbReference type="AlphaFoldDB" id="D4X4A7"/>
<sequence length="53" mass="6050">MSAIAHREHLIEDTQFFATKAAGQAHVQDPQKRPRMPHRGRATKKREGALILF</sequence>
<evidence type="ECO:0000313" key="2">
    <source>
        <dbReference type="EMBL" id="EFF78344.1"/>
    </source>
</evidence>
<dbReference type="Proteomes" id="UP000004510">
    <property type="component" value="Unassembled WGS sequence"/>
</dbReference>
<protein>
    <submittedName>
        <fullName evidence="2">Uncharacterized protein</fullName>
    </submittedName>
</protein>